<sequence length="296" mass="31909">MTAKLQGIIAAVPTPFTADSKNVDLDNIPKQVERLISAGIHGIVTTGTTGEFPALTVEEHKAVIKAFIDAAKGRVPVIAGFGCNSTQAAIDMAQYSEKVGATACMIVPPFYDPLSFKALVKFYKDVCSSISVPVMYYNLPGATGIHLTADQIRELGEIKGLDYLKDTSGNAKELADLLVNPSSNITPFNGADTLTYSAISQGAQGNVFAVGALVPKECVDFWNSLVVEKNHEKAREQWKFLWELSDFLEAVNYPAGVKAGLDIMGCSAGPARPPTLPLEPEEIKKLEQILSKRTYK</sequence>
<protein>
    <recommendedName>
        <fullName evidence="8">4-hydroxy-tetrahydrodipicolinate synthase</fullName>
    </recommendedName>
</protein>
<dbReference type="PROSITE" id="PS00665">
    <property type="entry name" value="DHDPS_1"/>
    <property type="match status" value="1"/>
</dbReference>
<dbReference type="InterPro" id="IPR013785">
    <property type="entry name" value="Aldolase_TIM"/>
</dbReference>
<dbReference type="GO" id="GO:0019262">
    <property type="term" value="P:N-acetylneuraminate catabolic process"/>
    <property type="evidence" value="ECO:0007669"/>
    <property type="project" value="TreeGrafter"/>
</dbReference>
<dbReference type="SMART" id="SM01130">
    <property type="entry name" value="DHDPS"/>
    <property type="match status" value="1"/>
</dbReference>
<dbReference type="EMBL" id="SWFS01000454">
    <property type="protein sequence ID" value="KAA8902927.1"/>
    <property type="molecule type" value="Genomic_DNA"/>
</dbReference>
<accession>A0A642UW26</accession>
<evidence type="ECO:0008006" key="8">
    <source>
        <dbReference type="Google" id="ProtNLM"/>
    </source>
</evidence>
<feature type="binding site" evidence="5">
    <location>
        <position position="49"/>
    </location>
    <ligand>
        <name>pyruvate</name>
        <dbReference type="ChEBI" id="CHEBI:15361"/>
    </ligand>
</feature>
<dbReference type="InterPro" id="IPR020624">
    <property type="entry name" value="Schiff_base-form_aldolases_CS"/>
</dbReference>
<evidence type="ECO:0000256" key="2">
    <source>
        <dbReference type="ARBA" id="ARBA00023270"/>
    </source>
</evidence>
<comment type="caution">
    <text evidence="6">The sequence shown here is derived from an EMBL/GenBank/DDBJ whole genome shotgun (WGS) entry which is preliminary data.</text>
</comment>
<keyword evidence="2" id="KW-0704">Schiff base</keyword>
<evidence type="ECO:0000256" key="3">
    <source>
        <dbReference type="PIRNR" id="PIRNR001365"/>
    </source>
</evidence>
<dbReference type="VEuPathDB" id="FungiDB:TRICI_005777"/>
<gene>
    <name evidence="6" type="ORF">TRICI_005777</name>
</gene>
<evidence type="ECO:0000256" key="4">
    <source>
        <dbReference type="PIRSR" id="PIRSR001365-1"/>
    </source>
</evidence>
<dbReference type="PANTHER" id="PTHR42849:SF1">
    <property type="entry name" value="N-ACETYLNEURAMINATE LYASE"/>
    <property type="match status" value="1"/>
</dbReference>
<feature type="binding site" evidence="5">
    <location>
        <position position="207"/>
    </location>
    <ligand>
        <name>pyruvate</name>
        <dbReference type="ChEBI" id="CHEBI:15361"/>
    </ligand>
</feature>
<dbReference type="GO" id="GO:0005829">
    <property type="term" value="C:cytosol"/>
    <property type="evidence" value="ECO:0007669"/>
    <property type="project" value="TreeGrafter"/>
</dbReference>
<evidence type="ECO:0000256" key="5">
    <source>
        <dbReference type="PIRSR" id="PIRSR001365-2"/>
    </source>
</evidence>
<reference evidence="6" key="1">
    <citation type="journal article" date="2019" name="G3 (Bethesda)">
        <title>Genome Assemblies of Two Rare Opportunistic Yeast Pathogens: Diutina rugosa (syn. Candida rugosa) and Trichomonascus ciferrii (syn. Candida ciferrii).</title>
        <authorList>
            <person name="Mixao V."/>
            <person name="Saus E."/>
            <person name="Hansen A.P."/>
            <person name="Lass-Florl C."/>
            <person name="Gabaldon T."/>
        </authorList>
    </citation>
    <scope>NUCLEOTIDE SEQUENCE</scope>
    <source>
        <strain evidence="6">CBS 4856</strain>
    </source>
</reference>
<dbReference type="GO" id="GO:0008747">
    <property type="term" value="F:N-acetylneuraminate lyase activity"/>
    <property type="evidence" value="ECO:0007669"/>
    <property type="project" value="TreeGrafter"/>
</dbReference>
<evidence type="ECO:0000313" key="6">
    <source>
        <dbReference type="EMBL" id="KAA8902927.1"/>
    </source>
</evidence>
<dbReference type="InterPro" id="IPR002220">
    <property type="entry name" value="DapA-like"/>
</dbReference>
<dbReference type="SUPFAM" id="SSF51569">
    <property type="entry name" value="Aldolase"/>
    <property type="match status" value="1"/>
</dbReference>
<dbReference type="AlphaFoldDB" id="A0A642UW26"/>
<feature type="active site" description="Schiff-base intermediate with substrate" evidence="4">
    <location>
        <position position="165"/>
    </location>
</feature>
<evidence type="ECO:0000313" key="7">
    <source>
        <dbReference type="Proteomes" id="UP000761534"/>
    </source>
</evidence>
<keyword evidence="1 3" id="KW-0456">Lyase</keyword>
<dbReference type="OrthoDB" id="191315at2759"/>
<keyword evidence="7" id="KW-1185">Reference proteome</keyword>
<dbReference type="Pfam" id="PF00701">
    <property type="entry name" value="DHDPS"/>
    <property type="match status" value="1"/>
</dbReference>
<name>A0A642UW26_9ASCO</name>
<feature type="active site" description="Proton donor/acceptor" evidence="4">
    <location>
        <position position="137"/>
    </location>
</feature>
<dbReference type="Gene3D" id="3.20.20.70">
    <property type="entry name" value="Aldolase class I"/>
    <property type="match status" value="1"/>
</dbReference>
<proteinExistence type="inferred from homology"/>
<dbReference type="PIRSF" id="PIRSF001365">
    <property type="entry name" value="DHDPS"/>
    <property type="match status" value="1"/>
</dbReference>
<dbReference type="PRINTS" id="PR00146">
    <property type="entry name" value="DHPICSNTHASE"/>
</dbReference>
<evidence type="ECO:0000256" key="1">
    <source>
        <dbReference type="ARBA" id="ARBA00023239"/>
    </source>
</evidence>
<dbReference type="PANTHER" id="PTHR42849">
    <property type="entry name" value="N-ACETYLNEURAMINATE LYASE"/>
    <property type="match status" value="1"/>
</dbReference>
<comment type="similarity">
    <text evidence="3">Belongs to the DapA family.</text>
</comment>
<dbReference type="Proteomes" id="UP000761534">
    <property type="component" value="Unassembled WGS sequence"/>
</dbReference>
<dbReference type="CDD" id="cd00408">
    <property type="entry name" value="DHDPS-like"/>
    <property type="match status" value="1"/>
</dbReference>
<organism evidence="6 7">
    <name type="scientific">Trichomonascus ciferrii</name>
    <dbReference type="NCBI Taxonomy" id="44093"/>
    <lineage>
        <taxon>Eukaryota</taxon>
        <taxon>Fungi</taxon>
        <taxon>Dikarya</taxon>
        <taxon>Ascomycota</taxon>
        <taxon>Saccharomycotina</taxon>
        <taxon>Dipodascomycetes</taxon>
        <taxon>Dipodascales</taxon>
        <taxon>Trichomonascaceae</taxon>
        <taxon>Trichomonascus</taxon>
        <taxon>Trichomonascus ciferrii complex</taxon>
    </lineage>
</organism>